<evidence type="ECO:0000256" key="2">
    <source>
        <dbReference type="SAM" id="SignalP"/>
    </source>
</evidence>
<evidence type="ECO:0000259" key="4">
    <source>
        <dbReference type="SMART" id="SM00079"/>
    </source>
</evidence>
<dbReference type="InterPro" id="IPR001638">
    <property type="entry name" value="Solute-binding_3/MltF_N"/>
</dbReference>
<dbReference type="SMART" id="SM00062">
    <property type="entry name" value="PBPb"/>
    <property type="match status" value="1"/>
</dbReference>
<proteinExistence type="predicted"/>
<dbReference type="Pfam" id="PF00497">
    <property type="entry name" value="SBP_bac_3"/>
    <property type="match status" value="1"/>
</dbReference>
<dbReference type="GO" id="GO:0015276">
    <property type="term" value="F:ligand-gated monoatomic ion channel activity"/>
    <property type="evidence" value="ECO:0007669"/>
    <property type="project" value="InterPro"/>
</dbReference>
<dbReference type="Gene3D" id="3.40.190.10">
    <property type="entry name" value="Periplasmic binding protein-like II"/>
    <property type="match status" value="2"/>
</dbReference>
<dbReference type="AlphaFoldDB" id="Q1AYQ3"/>
<dbReference type="SUPFAM" id="SSF53850">
    <property type="entry name" value="Periplasmic binding protein-like II"/>
    <property type="match status" value="1"/>
</dbReference>
<evidence type="ECO:0000313" key="5">
    <source>
        <dbReference type="EMBL" id="ABG03475.1"/>
    </source>
</evidence>
<keyword evidence="6" id="KW-1185">Reference proteome</keyword>
<gene>
    <name evidence="5" type="ordered locus">Rxyl_0501</name>
</gene>
<feature type="chain" id="PRO_5039197900" evidence="2">
    <location>
        <begin position="26"/>
        <end position="281"/>
    </location>
</feature>
<feature type="signal peptide" evidence="2">
    <location>
        <begin position="1"/>
        <end position="25"/>
    </location>
</feature>
<dbReference type="EMBL" id="CP000386">
    <property type="protein sequence ID" value="ABG03475.1"/>
    <property type="molecule type" value="Genomic_DNA"/>
</dbReference>
<evidence type="ECO:0000259" key="3">
    <source>
        <dbReference type="SMART" id="SM00062"/>
    </source>
</evidence>
<dbReference type="eggNOG" id="COG0834">
    <property type="taxonomic scope" value="Bacteria"/>
</dbReference>
<dbReference type="PROSITE" id="PS51257">
    <property type="entry name" value="PROKAR_LIPOPROTEIN"/>
    <property type="match status" value="1"/>
</dbReference>
<organism evidence="5 6">
    <name type="scientific">Rubrobacter xylanophilus (strain DSM 9941 / JCM 11954 / NBRC 16129 / PRD-1)</name>
    <dbReference type="NCBI Taxonomy" id="266117"/>
    <lineage>
        <taxon>Bacteria</taxon>
        <taxon>Bacillati</taxon>
        <taxon>Actinomycetota</taxon>
        <taxon>Rubrobacteria</taxon>
        <taxon>Rubrobacterales</taxon>
        <taxon>Rubrobacteraceae</taxon>
        <taxon>Rubrobacter</taxon>
    </lineage>
</organism>
<dbReference type="SMART" id="SM00079">
    <property type="entry name" value="PBPe"/>
    <property type="match status" value="1"/>
</dbReference>
<name>Q1AYQ3_RUBXD</name>
<dbReference type="PhylomeDB" id="Q1AYQ3"/>
<evidence type="ECO:0000313" key="6">
    <source>
        <dbReference type="Proteomes" id="UP000006637"/>
    </source>
</evidence>
<dbReference type="STRING" id="266117.Rxyl_0501"/>
<keyword evidence="1 2" id="KW-0732">Signal</keyword>
<protein>
    <submittedName>
        <fullName evidence="5">Extracellular solute-binding protein, family 3</fullName>
    </submittedName>
</protein>
<dbReference type="OrthoDB" id="8454826at2"/>
<accession>Q1AYQ3</accession>
<dbReference type="InterPro" id="IPR001320">
    <property type="entry name" value="Iontro_rcpt_C"/>
</dbReference>
<dbReference type="KEGG" id="rxy:Rxyl_0501"/>
<reference evidence="5 6" key="1">
    <citation type="submission" date="2006-06" db="EMBL/GenBank/DDBJ databases">
        <title>Complete sequence of Rubrobacter xylanophilus DSM 9941.</title>
        <authorList>
            <consortium name="US DOE Joint Genome Institute"/>
            <person name="Copeland A."/>
            <person name="Lucas S."/>
            <person name="Lapidus A."/>
            <person name="Barry K."/>
            <person name="Detter J.C."/>
            <person name="Glavina del Rio T."/>
            <person name="Hammon N."/>
            <person name="Israni S."/>
            <person name="Dalin E."/>
            <person name="Tice H."/>
            <person name="Pitluck S."/>
            <person name="Munk A.C."/>
            <person name="Brettin T."/>
            <person name="Bruce D."/>
            <person name="Han C."/>
            <person name="Tapia R."/>
            <person name="Gilna P."/>
            <person name="Schmutz J."/>
            <person name="Larimer F."/>
            <person name="Land M."/>
            <person name="Hauser L."/>
            <person name="Kyrpides N."/>
            <person name="Lykidis A."/>
            <person name="da Costa M.S."/>
            <person name="Rainey F.A."/>
            <person name="Empadinhas N."/>
            <person name="Jolivet E."/>
            <person name="Battista J.R."/>
            <person name="Richardson P."/>
        </authorList>
    </citation>
    <scope>NUCLEOTIDE SEQUENCE [LARGE SCALE GENOMIC DNA]</scope>
    <source>
        <strain evidence="6">DSM 9941 / NBRC 16129 / PRD-1</strain>
    </source>
</reference>
<dbReference type="PANTHER" id="PTHR35936:SF17">
    <property type="entry name" value="ARGININE-BINDING EXTRACELLULAR PROTEIN ARTP"/>
    <property type="match status" value="1"/>
</dbReference>
<dbReference type="PANTHER" id="PTHR35936">
    <property type="entry name" value="MEMBRANE-BOUND LYTIC MUREIN TRANSGLYCOSYLASE F"/>
    <property type="match status" value="1"/>
</dbReference>
<dbReference type="HOGENOM" id="CLU_019602_18_2_11"/>
<feature type="domain" description="Solute-binding protein family 3/N-terminal" evidence="3">
    <location>
        <begin position="56"/>
        <end position="276"/>
    </location>
</feature>
<sequence length="281" mass="30025">MPERKVVARSFATLALALAAALLLAAACGGGEGGGGGEQTAAGGGEGTAGMEAGRTITVASDIAYRPFEFYRNGEPVGFDIDLMREIGRRAGFTPEFQNVTFDGIIPGLGSNLYDAAISAITITEERRQQVDFSEPYFNADQSLLVRSDSDIRSVDDLGQATVGVQIGTTGANKANQFQQQGRIAEVRTFDTIEDAFTALENGQVDAVINDLPVSQDKANTSDGRLEVVQVIPTGEQYGIAFPKGSNLVGPVNRALREIKRDGTYAEIYEKWIGRKPEEIP</sequence>
<dbReference type="GO" id="GO:0016020">
    <property type="term" value="C:membrane"/>
    <property type="evidence" value="ECO:0007669"/>
    <property type="project" value="InterPro"/>
</dbReference>
<dbReference type="Proteomes" id="UP000006637">
    <property type="component" value="Chromosome"/>
</dbReference>
<dbReference type="RefSeq" id="WP_011563493.1">
    <property type="nucleotide sequence ID" value="NC_008148.1"/>
</dbReference>
<feature type="domain" description="Ionotropic glutamate receptor C-terminal" evidence="4">
    <location>
        <begin position="56"/>
        <end position="275"/>
    </location>
</feature>
<dbReference type="CDD" id="cd13624">
    <property type="entry name" value="PBP2_Arg_Lys_His"/>
    <property type="match status" value="1"/>
</dbReference>
<evidence type="ECO:0000256" key="1">
    <source>
        <dbReference type="ARBA" id="ARBA00022729"/>
    </source>
</evidence>